<evidence type="ECO:0000313" key="4">
    <source>
        <dbReference type="EMBL" id="MDS1271639.1"/>
    </source>
</evidence>
<name>A0ABU2HAM4_9ACTN</name>
<feature type="domain" description="Histidine-specific methyltransferase SAM-dependent" evidence="3">
    <location>
        <begin position="18"/>
        <end position="319"/>
    </location>
</feature>
<evidence type="ECO:0000259" key="3">
    <source>
        <dbReference type="Pfam" id="PF10017"/>
    </source>
</evidence>
<keyword evidence="5" id="KW-1185">Reference proteome</keyword>
<dbReference type="InterPro" id="IPR051128">
    <property type="entry name" value="EgtD_Methyltrsf_superfamily"/>
</dbReference>
<dbReference type="GO" id="GO:0032259">
    <property type="term" value="P:methylation"/>
    <property type="evidence" value="ECO:0007669"/>
    <property type="project" value="UniProtKB-KW"/>
</dbReference>
<keyword evidence="2 4" id="KW-0808">Transferase</keyword>
<dbReference type="EC" id="2.1.1.44" evidence="4"/>
<evidence type="ECO:0000256" key="1">
    <source>
        <dbReference type="ARBA" id="ARBA00022603"/>
    </source>
</evidence>
<dbReference type="InterPro" id="IPR019257">
    <property type="entry name" value="MeTrfase_dom"/>
</dbReference>
<dbReference type="Pfam" id="PF10017">
    <property type="entry name" value="Methyltransf_33"/>
    <property type="match status" value="1"/>
</dbReference>
<keyword evidence="1 4" id="KW-0489">Methyltransferase</keyword>
<dbReference type="Proteomes" id="UP001250214">
    <property type="component" value="Unassembled WGS sequence"/>
</dbReference>
<dbReference type="InterPro" id="IPR035094">
    <property type="entry name" value="EgtD"/>
</dbReference>
<evidence type="ECO:0000256" key="2">
    <source>
        <dbReference type="ARBA" id="ARBA00022679"/>
    </source>
</evidence>
<dbReference type="PANTHER" id="PTHR43397:SF1">
    <property type="entry name" value="ERGOTHIONEINE BIOSYNTHESIS PROTEIN 1"/>
    <property type="match status" value="1"/>
</dbReference>
<dbReference type="RefSeq" id="WP_310913183.1">
    <property type="nucleotide sequence ID" value="NZ_JAVLVT010000006.1"/>
</dbReference>
<protein>
    <submittedName>
        <fullName evidence="4">L-histidine N(Alpha)-methyltransferase</fullName>
        <ecNumber evidence="4">2.1.1.44</ecNumber>
    </submittedName>
</protein>
<gene>
    <name evidence="4" type="primary">egtD</name>
    <name evidence="4" type="ORF">RIF23_15190</name>
</gene>
<dbReference type="Gene3D" id="3.40.50.150">
    <property type="entry name" value="Vaccinia Virus protein VP39"/>
    <property type="match status" value="1"/>
</dbReference>
<comment type="caution">
    <text evidence="4">The sequence shown here is derived from an EMBL/GenBank/DDBJ whole genome shotgun (WGS) entry which is preliminary data.</text>
</comment>
<dbReference type="SUPFAM" id="SSF53335">
    <property type="entry name" value="S-adenosyl-L-methionine-dependent methyltransferases"/>
    <property type="match status" value="1"/>
</dbReference>
<dbReference type="GO" id="GO:0052706">
    <property type="term" value="F:L-histidine N(alpha)-methyltransferase activity"/>
    <property type="evidence" value="ECO:0007669"/>
    <property type="project" value="UniProtKB-EC"/>
</dbReference>
<reference evidence="5" key="1">
    <citation type="submission" date="2023-07" db="EMBL/GenBank/DDBJ databases">
        <title>Novel species in the genus Lipingzhangella isolated from Sambhar Salt Lake.</title>
        <authorList>
            <person name="Jiya N."/>
            <person name="Kajale S."/>
            <person name="Sharma A."/>
        </authorList>
    </citation>
    <scope>NUCLEOTIDE SEQUENCE [LARGE SCALE GENOMIC DNA]</scope>
    <source>
        <strain evidence="5">LS1_29</strain>
    </source>
</reference>
<organism evidence="4 5">
    <name type="scientific">Lipingzhangella rawalii</name>
    <dbReference type="NCBI Taxonomy" id="2055835"/>
    <lineage>
        <taxon>Bacteria</taxon>
        <taxon>Bacillati</taxon>
        <taxon>Actinomycetota</taxon>
        <taxon>Actinomycetes</taxon>
        <taxon>Streptosporangiales</taxon>
        <taxon>Nocardiopsidaceae</taxon>
        <taxon>Lipingzhangella</taxon>
    </lineage>
</organism>
<dbReference type="NCBIfam" id="TIGR03438">
    <property type="entry name" value="egtD_ergothio"/>
    <property type="match status" value="1"/>
</dbReference>
<dbReference type="PIRSF" id="PIRSF018005">
    <property type="entry name" value="UCP018005"/>
    <property type="match status" value="1"/>
</dbReference>
<dbReference type="InterPro" id="IPR017804">
    <property type="entry name" value="MeTrfase_EgtD-like"/>
</dbReference>
<dbReference type="PANTHER" id="PTHR43397">
    <property type="entry name" value="ERGOTHIONEINE BIOSYNTHESIS PROTEIN 1"/>
    <property type="match status" value="1"/>
</dbReference>
<evidence type="ECO:0000313" key="5">
    <source>
        <dbReference type="Proteomes" id="UP001250214"/>
    </source>
</evidence>
<dbReference type="EMBL" id="JAVLVT010000006">
    <property type="protein sequence ID" value="MDS1271639.1"/>
    <property type="molecule type" value="Genomic_DNA"/>
</dbReference>
<proteinExistence type="predicted"/>
<dbReference type="InterPro" id="IPR029063">
    <property type="entry name" value="SAM-dependent_MTases_sf"/>
</dbReference>
<sequence length="325" mass="36112">MLRVEYRVTPDDLDKALRSDVQLGLRSEPKQLPPKWFYDDRGSALFERITELDDYYLSRVERELLRHHVTEIARAAQAVELVELGAGAAVKTRMLLDALSGSGSLRRYTPLDVSGPFLERAAAGIAEDYPDLDVRAVVADFDHTPHPTPASEARLLALLGSTLGNQTPQQRHAFLSRLRGVMGPTDQVLLGLDLVKSPERLVRAYDDPDGVTAEFNRNVLRVVNRELEANFVPEEFTHVARWNPVAEWVDIRLRAHRPQHVTIPAVDMSVDFAAGEELCTEISAKFRPEGIRTELAGSGFSVTGWWTDPDGDFALVLARPVDGGA</sequence>
<accession>A0ABU2HAM4</accession>